<dbReference type="AlphaFoldDB" id="A0A8J5LW56"/>
<reference evidence="1 2" key="1">
    <citation type="submission" date="2020-08" db="EMBL/GenBank/DDBJ databases">
        <title>Plant Genome Project.</title>
        <authorList>
            <person name="Zhang R.-G."/>
        </authorList>
    </citation>
    <scope>NUCLEOTIDE SEQUENCE [LARGE SCALE GENOMIC DNA]</scope>
    <source>
        <tissue evidence="1">Rhizome</tissue>
    </source>
</reference>
<comment type="caution">
    <text evidence="1">The sequence shown here is derived from an EMBL/GenBank/DDBJ whole genome shotgun (WGS) entry which is preliminary data.</text>
</comment>
<name>A0A8J5LW56_ZINOF</name>
<organism evidence="1 2">
    <name type="scientific">Zingiber officinale</name>
    <name type="common">Ginger</name>
    <name type="synonym">Amomum zingiber</name>
    <dbReference type="NCBI Taxonomy" id="94328"/>
    <lineage>
        <taxon>Eukaryota</taxon>
        <taxon>Viridiplantae</taxon>
        <taxon>Streptophyta</taxon>
        <taxon>Embryophyta</taxon>
        <taxon>Tracheophyta</taxon>
        <taxon>Spermatophyta</taxon>
        <taxon>Magnoliopsida</taxon>
        <taxon>Liliopsida</taxon>
        <taxon>Zingiberales</taxon>
        <taxon>Zingiberaceae</taxon>
        <taxon>Zingiber</taxon>
    </lineage>
</organism>
<dbReference type="EMBL" id="JACMSC010000003">
    <property type="protein sequence ID" value="KAG6527237.1"/>
    <property type="molecule type" value="Genomic_DNA"/>
</dbReference>
<keyword evidence="2" id="KW-1185">Reference proteome</keyword>
<protein>
    <submittedName>
        <fullName evidence="1">Uncharacterized protein</fullName>
    </submittedName>
</protein>
<evidence type="ECO:0000313" key="1">
    <source>
        <dbReference type="EMBL" id="KAG6527237.1"/>
    </source>
</evidence>
<gene>
    <name evidence="1" type="ORF">ZIOFF_009332</name>
</gene>
<accession>A0A8J5LW56</accession>
<dbReference type="Proteomes" id="UP000734854">
    <property type="component" value="Unassembled WGS sequence"/>
</dbReference>
<sequence length="125" mass="13936">MRTVVPACEVRTYLVLGVKVRRRRANEEHGGLSWPLLASKDSAMRIELWMEEAILGVRALQWSRQCRFNSSSLSSSLAWLSSASRAAAQAFVSLDAAFKLDRGAIYQLVELVLSIVLPLNDFVGR</sequence>
<evidence type="ECO:0000313" key="2">
    <source>
        <dbReference type="Proteomes" id="UP000734854"/>
    </source>
</evidence>
<proteinExistence type="predicted"/>